<feature type="transmembrane region" description="Helical" evidence="2">
    <location>
        <begin position="225"/>
        <end position="243"/>
    </location>
</feature>
<dbReference type="EMBL" id="JBHSOZ010000016">
    <property type="protein sequence ID" value="MFC5714390.1"/>
    <property type="molecule type" value="Genomic_DNA"/>
</dbReference>
<accession>A0ABW0YPH3</accession>
<dbReference type="RefSeq" id="WP_385943078.1">
    <property type="nucleotide sequence ID" value="NZ_JBHSOZ010000016.1"/>
</dbReference>
<keyword evidence="2" id="KW-1133">Transmembrane helix</keyword>
<proteinExistence type="predicted"/>
<reference evidence="4" key="1">
    <citation type="journal article" date="2019" name="Int. J. Syst. Evol. Microbiol.">
        <title>The Global Catalogue of Microorganisms (GCM) 10K type strain sequencing project: providing services to taxonomists for standard genome sequencing and annotation.</title>
        <authorList>
            <consortium name="The Broad Institute Genomics Platform"/>
            <consortium name="The Broad Institute Genome Sequencing Center for Infectious Disease"/>
            <person name="Wu L."/>
            <person name="Ma J."/>
        </authorList>
    </citation>
    <scope>NUCLEOTIDE SEQUENCE [LARGE SCALE GENOMIC DNA]</scope>
    <source>
        <strain evidence="4">CECT 7184</strain>
    </source>
</reference>
<dbReference type="Gene3D" id="1.10.510.10">
    <property type="entry name" value="Transferase(Phosphotransferase) domain 1"/>
    <property type="match status" value="1"/>
</dbReference>
<dbReference type="Proteomes" id="UP001596142">
    <property type="component" value="Unassembled WGS sequence"/>
</dbReference>
<evidence type="ECO:0000313" key="3">
    <source>
        <dbReference type="EMBL" id="MFC5714390.1"/>
    </source>
</evidence>
<feature type="compositionally biased region" description="Acidic residues" evidence="1">
    <location>
        <begin position="430"/>
        <end position="445"/>
    </location>
</feature>
<evidence type="ECO:0008006" key="5">
    <source>
        <dbReference type="Google" id="ProtNLM"/>
    </source>
</evidence>
<evidence type="ECO:0000256" key="2">
    <source>
        <dbReference type="SAM" id="Phobius"/>
    </source>
</evidence>
<keyword evidence="2" id="KW-0812">Transmembrane</keyword>
<protein>
    <recommendedName>
        <fullName evidence="5">Type VII secretion protein EssB</fullName>
    </recommendedName>
</protein>
<sequence length="459" mass="53160">MKVRSFEHGSIQVRANEAIIQLADKHSNLAPFQIENIKETYENTSYCLPVTEVSKEQDRIHIKQAIPNGYLSMNDIHKESLPIRLAVLTNVLEVDPLQTSSSVSIHPATLFFRPMSHVLFSYMATMDMPQENRYTILQQYKALALHLITKQPYETFLVHGEKGFKGRKHILAKREEPDVLKLVQIIREATTAQELREDMHESLEYAQFQYFNEINHTEKRASKKLFTLGAASFITLIVAIGVVQSIHSNQQAVIAEHYEQELLQKETEVEILNDVHHGDYETAVERMEEQHVEENDIVKWLIQEREYQLALDRSPTDGTVTAIVDRLYEQEDEEALLDLEGDNQLLQDEQNILDYNHQAISNRATLVENEETAMRMAQAFIKNNHLNDARIIADRFDSESVAQAIEEQQQRQEVHRIEQEIDLLEAELEDLESDDEGEEVEEIEDQMNQLQEELEEVES</sequence>
<evidence type="ECO:0000256" key="1">
    <source>
        <dbReference type="SAM" id="MobiDB-lite"/>
    </source>
</evidence>
<keyword evidence="2" id="KW-0472">Membrane</keyword>
<comment type="caution">
    <text evidence="3">The sequence shown here is derived from an EMBL/GenBank/DDBJ whole genome shotgun (WGS) entry which is preliminary data.</text>
</comment>
<gene>
    <name evidence="3" type="ORF">ACFPU1_16715</name>
</gene>
<name>A0ABW0YPH3_9BACI</name>
<feature type="region of interest" description="Disordered" evidence="1">
    <location>
        <begin position="430"/>
        <end position="459"/>
    </location>
</feature>
<evidence type="ECO:0000313" key="4">
    <source>
        <dbReference type="Proteomes" id="UP001596142"/>
    </source>
</evidence>
<organism evidence="3 4">
    <name type="scientific">Thalassorhabdus alkalitolerans</name>
    <dbReference type="NCBI Taxonomy" id="2282697"/>
    <lineage>
        <taxon>Bacteria</taxon>
        <taxon>Bacillati</taxon>
        <taxon>Bacillota</taxon>
        <taxon>Bacilli</taxon>
        <taxon>Bacillales</taxon>
        <taxon>Bacillaceae</taxon>
        <taxon>Thalassorhabdus</taxon>
    </lineage>
</organism>
<keyword evidence="4" id="KW-1185">Reference proteome</keyword>